<reference evidence="2" key="1">
    <citation type="submission" date="2021-01" db="EMBL/GenBank/DDBJ databases">
        <authorList>
            <person name="Corre E."/>
            <person name="Pelletier E."/>
            <person name="Niang G."/>
            <person name="Scheremetjew M."/>
            <person name="Finn R."/>
            <person name="Kale V."/>
            <person name="Holt S."/>
            <person name="Cochrane G."/>
            <person name="Meng A."/>
            <person name="Brown T."/>
            <person name="Cohen L."/>
        </authorList>
    </citation>
    <scope>NUCLEOTIDE SEQUENCE</scope>
    <source>
        <strain evidence="2">CCMP645</strain>
    </source>
</reference>
<feature type="compositionally biased region" description="Polar residues" evidence="1">
    <location>
        <begin position="129"/>
        <end position="139"/>
    </location>
</feature>
<proteinExistence type="predicted"/>
<evidence type="ECO:0000313" key="2">
    <source>
        <dbReference type="EMBL" id="CAE0766295.1"/>
    </source>
</evidence>
<dbReference type="EMBL" id="HBIZ01029699">
    <property type="protein sequence ID" value="CAE0766295.1"/>
    <property type="molecule type" value="Transcribed_RNA"/>
</dbReference>
<dbReference type="Gene3D" id="3.90.660.10">
    <property type="match status" value="1"/>
</dbReference>
<name>A0A7S4BHQ2_CHRCT</name>
<dbReference type="InterPro" id="IPR040174">
    <property type="entry name" value="RNLS"/>
</dbReference>
<organism evidence="2">
    <name type="scientific">Chrysotila carterae</name>
    <name type="common">Marine alga</name>
    <name type="synonym">Syracosphaera carterae</name>
    <dbReference type="NCBI Taxonomy" id="13221"/>
    <lineage>
        <taxon>Eukaryota</taxon>
        <taxon>Haptista</taxon>
        <taxon>Haptophyta</taxon>
        <taxon>Prymnesiophyceae</taxon>
        <taxon>Isochrysidales</taxon>
        <taxon>Isochrysidaceae</taxon>
        <taxon>Chrysotila</taxon>
    </lineage>
</organism>
<gene>
    <name evidence="2" type="ORF">PCAR00345_LOCUS18907</name>
</gene>
<dbReference type="GO" id="GO:0005576">
    <property type="term" value="C:extracellular region"/>
    <property type="evidence" value="ECO:0007669"/>
    <property type="project" value="TreeGrafter"/>
</dbReference>
<evidence type="ECO:0000256" key="1">
    <source>
        <dbReference type="SAM" id="MobiDB-lite"/>
    </source>
</evidence>
<dbReference type="GO" id="GO:0016651">
    <property type="term" value="F:oxidoreductase activity, acting on NAD(P)H"/>
    <property type="evidence" value="ECO:0007669"/>
    <property type="project" value="InterPro"/>
</dbReference>
<dbReference type="InterPro" id="IPR036188">
    <property type="entry name" value="FAD/NAD-bd_sf"/>
</dbReference>
<dbReference type="AlphaFoldDB" id="A0A7S4BHQ2"/>
<accession>A0A7S4BHQ2</accession>
<dbReference type="PANTHER" id="PTHR23357:SF1">
    <property type="entry name" value="RENALASE"/>
    <property type="match status" value="1"/>
</dbReference>
<feature type="region of interest" description="Disordered" evidence="1">
    <location>
        <begin position="119"/>
        <end position="155"/>
    </location>
</feature>
<sequence length="155" mass="17013">MLPLFSTGEASELLDRSGFRGKLRNVQFSSRYAMSLFFDEGDKARLDELLPFVGKYVGKDEDPDIVFISYDSAKRGAGIPSLMVHSSVPYGIKQAHHASHVHSESAAALQSSRCFRAEDEKSAAAIQPPRTQLSTTRTKAASLPTPLPDSEHFKT</sequence>
<dbReference type="PANTHER" id="PTHR23357">
    <property type="entry name" value="RENALASE"/>
    <property type="match status" value="1"/>
</dbReference>
<dbReference type="Gene3D" id="3.50.50.60">
    <property type="entry name" value="FAD/NAD(P)-binding domain"/>
    <property type="match status" value="1"/>
</dbReference>
<protein>
    <submittedName>
        <fullName evidence="2">Uncharacterized protein</fullName>
    </submittedName>
</protein>